<feature type="transmembrane region" description="Helical" evidence="1">
    <location>
        <begin position="57"/>
        <end position="76"/>
    </location>
</feature>
<keyword evidence="3" id="KW-1185">Reference proteome</keyword>
<feature type="transmembrane region" description="Helical" evidence="1">
    <location>
        <begin position="20"/>
        <end position="45"/>
    </location>
</feature>
<evidence type="ECO:0000256" key="1">
    <source>
        <dbReference type="SAM" id="Phobius"/>
    </source>
</evidence>
<evidence type="ECO:0000313" key="2">
    <source>
        <dbReference type="EMBL" id="KAL0566707.1"/>
    </source>
</evidence>
<keyword evidence="1" id="KW-0812">Transmembrane</keyword>
<gene>
    <name evidence="2" type="ORF">V5O48_015295</name>
</gene>
<dbReference type="EMBL" id="JBAHYK010001805">
    <property type="protein sequence ID" value="KAL0566707.1"/>
    <property type="molecule type" value="Genomic_DNA"/>
</dbReference>
<feature type="non-terminal residue" evidence="2">
    <location>
        <position position="298"/>
    </location>
</feature>
<feature type="transmembrane region" description="Helical" evidence="1">
    <location>
        <begin position="108"/>
        <end position="129"/>
    </location>
</feature>
<protein>
    <submittedName>
        <fullName evidence="2">Uncharacterized protein</fullName>
    </submittedName>
</protein>
<evidence type="ECO:0000313" key="3">
    <source>
        <dbReference type="Proteomes" id="UP001465976"/>
    </source>
</evidence>
<reference evidence="2 3" key="1">
    <citation type="submission" date="2024-02" db="EMBL/GenBank/DDBJ databases">
        <title>A draft genome for the cacao thread blight pathogen Marasmius crinis-equi.</title>
        <authorList>
            <person name="Cohen S.P."/>
            <person name="Baruah I.K."/>
            <person name="Amoako-Attah I."/>
            <person name="Bukari Y."/>
            <person name="Meinhardt L.W."/>
            <person name="Bailey B.A."/>
        </authorList>
    </citation>
    <scope>NUCLEOTIDE SEQUENCE [LARGE SCALE GENOMIC DNA]</scope>
    <source>
        <strain evidence="2 3">GH-76</strain>
    </source>
</reference>
<name>A0ABR3EUY4_9AGAR</name>
<organism evidence="2 3">
    <name type="scientific">Marasmius crinis-equi</name>
    <dbReference type="NCBI Taxonomy" id="585013"/>
    <lineage>
        <taxon>Eukaryota</taxon>
        <taxon>Fungi</taxon>
        <taxon>Dikarya</taxon>
        <taxon>Basidiomycota</taxon>
        <taxon>Agaricomycotina</taxon>
        <taxon>Agaricomycetes</taxon>
        <taxon>Agaricomycetidae</taxon>
        <taxon>Agaricales</taxon>
        <taxon>Marasmiineae</taxon>
        <taxon>Marasmiaceae</taxon>
        <taxon>Marasmius</taxon>
    </lineage>
</organism>
<feature type="transmembrane region" description="Helical" evidence="1">
    <location>
        <begin position="141"/>
        <end position="165"/>
    </location>
</feature>
<accession>A0ABR3EUY4</accession>
<sequence>MESACSSTLIDPRLPNVVLYHAIGLVCHTFFFGIYASLTLFSTYVMITKGMKNGVRTYLLIISMFMFLVSAGYWILKFVSLVQLISRNLIRGIPQSTTDPSPTSQAELIFGAFILINYALTDAVVLWRAWVLCSTDYRKLLYVPLFFLCCASTTIFATIIIRITIQSIPHMDGSTADPRIKALTRAIDICQVANLVFSLLLNITSTGLIAFKAWRFRRWIKFDLSNIKNRRTRGEKIMALLVESGSLYCLSGVREFWSIPYILPALTSKQITVLASTVIPLPIGTLGDLYTPVNTQIA</sequence>
<feature type="transmembrane region" description="Helical" evidence="1">
    <location>
        <begin position="185"/>
        <end position="211"/>
    </location>
</feature>
<keyword evidence="1" id="KW-1133">Transmembrane helix</keyword>
<dbReference type="Proteomes" id="UP001465976">
    <property type="component" value="Unassembled WGS sequence"/>
</dbReference>
<keyword evidence="1" id="KW-0472">Membrane</keyword>
<proteinExistence type="predicted"/>
<comment type="caution">
    <text evidence="2">The sequence shown here is derived from an EMBL/GenBank/DDBJ whole genome shotgun (WGS) entry which is preliminary data.</text>
</comment>